<keyword evidence="1" id="KW-0472">Membrane</keyword>
<name>A0A2S7IU52_9HYPH</name>
<evidence type="ECO:0000313" key="2">
    <source>
        <dbReference type="EMBL" id="PQA71544.1"/>
    </source>
</evidence>
<reference evidence="2 3" key="1">
    <citation type="submission" date="2018-02" db="EMBL/GenBank/DDBJ databases">
        <title>Draft genome sequence of Ochrobactrum oryzae found in Brazil.</title>
        <authorList>
            <person name="Cerdeira L."/>
            <person name="Andrade F."/>
            <person name="Zacariotto T."/>
            <person name="Barbosa B."/>
            <person name="Santos S."/>
            <person name="Cassetari V."/>
            <person name="Lincopan N."/>
        </authorList>
    </citation>
    <scope>NUCLEOTIDE SEQUENCE [LARGE SCALE GENOMIC DNA]</scope>
    <source>
        <strain evidence="2 3">OA447</strain>
    </source>
</reference>
<feature type="transmembrane region" description="Helical" evidence="1">
    <location>
        <begin position="6"/>
        <end position="27"/>
    </location>
</feature>
<keyword evidence="3" id="KW-1185">Reference proteome</keyword>
<protein>
    <submittedName>
        <fullName evidence="2">ABC transporter permease</fullName>
    </submittedName>
</protein>
<dbReference type="Proteomes" id="UP000238493">
    <property type="component" value="Unassembled WGS sequence"/>
</dbReference>
<comment type="caution">
    <text evidence="2">The sequence shown here is derived from an EMBL/GenBank/DDBJ whole genome shotgun (WGS) entry which is preliminary data.</text>
</comment>
<evidence type="ECO:0000313" key="3">
    <source>
        <dbReference type="Proteomes" id="UP000238493"/>
    </source>
</evidence>
<feature type="non-terminal residue" evidence="2">
    <location>
        <position position="66"/>
    </location>
</feature>
<dbReference type="EMBL" id="PTRC01000095">
    <property type="protein sequence ID" value="PQA71544.1"/>
    <property type="molecule type" value="Genomic_DNA"/>
</dbReference>
<gene>
    <name evidence="2" type="ORF">C3731_21455</name>
</gene>
<organism evidence="2 3">
    <name type="scientific">Brucella oryzae</name>
    <dbReference type="NCBI Taxonomy" id="335286"/>
    <lineage>
        <taxon>Bacteria</taxon>
        <taxon>Pseudomonadati</taxon>
        <taxon>Pseudomonadota</taxon>
        <taxon>Alphaproteobacteria</taxon>
        <taxon>Hyphomicrobiales</taxon>
        <taxon>Brucellaceae</taxon>
        <taxon>Brucella/Ochrobactrum group</taxon>
        <taxon>Brucella</taxon>
    </lineage>
</organism>
<accession>A0A2S7IU52</accession>
<dbReference type="AlphaFoldDB" id="A0A2S7IU52"/>
<sequence length="66" mass="7273">MQSRTLPYLLILPSLLLAAVVIFWPVVHLIEIARHDVNSFGQLGDFNDGANFTGLFAAPDFLNSLC</sequence>
<keyword evidence="1" id="KW-0812">Transmembrane</keyword>
<keyword evidence="1" id="KW-1133">Transmembrane helix</keyword>
<evidence type="ECO:0000256" key="1">
    <source>
        <dbReference type="SAM" id="Phobius"/>
    </source>
</evidence>
<proteinExistence type="predicted"/>